<reference evidence="2" key="1">
    <citation type="submission" date="2018-10" db="EMBL/GenBank/DDBJ databases">
        <title>Effector identification in a new, highly contiguous assembly of the strawberry crown rot pathogen Phytophthora cactorum.</title>
        <authorList>
            <person name="Armitage A.D."/>
            <person name="Nellist C.F."/>
            <person name="Bates H."/>
            <person name="Vickerstaff R.J."/>
            <person name="Harrison R.J."/>
        </authorList>
    </citation>
    <scope>NUCLEOTIDE SEQUENCE</scope>
    <source>
        <strain evidence="2">4040</strain>
    </source>
</reference>
<feature type="compositionally biased region" description="Basic and acidic residues" evidence="1">
    <location>
        <begin position="9"/>
        <end position="39"/>
    </location>
</feature>
<accession>A0A8T1DDK8</accession>
<dbReference type="EMBL" id="RCMK01000293">
    <property type="protein sequence ID" value="KAG2938120.1"/>
    <property type="molecule type" value="Genomic_DNA"/>
</dbReference>
<gene>
    <name evidence="2" type="ORF">PC117_g11391</name>
</gene>
<proteinExistence type="predicted"/>
<dbReference type="AlphaFoldDB" id="A0A8T1DDK8"/>
<evidence type="ECO:0000313" key="3">
    <source>
        <dbReference type="Proteomes" id="UP000736787"/>
    </source>
</evidence>
<sequence length="39" mass="4254">MESTGPADLDGKKMTPDVGHAEVEAVKKKDGDRRIRSDL</sequence>
<evidence type="ECO:0000313" key="2">
    <source>
        <dbReference type="EMBL" id="KAG2938120.1"/>
    </source>
</evidence>
<name>A0A8T1DDK8_9STRA</name>
<evidence type="ECO:0000256" key="1">
    <source>
        <dbReference type="SAM" id="MobiDB-lite"/>
    </source>
</evidence>
<comment type="caution">
    <text evidence="2">The sequence shown here is derived from an EMBL/GenBank/DDBJ whole genome shotgun (WGS) entry which is preliminary data.</text>
</comment>
<protein>
    <submittedName>
        <fullName evidence="2">Uncharacterized protein</fullName>
    </submittedName>
</protein>
<feature type="region of interest" description="Disordered" evidence="1">
    <location>
        <begin position="1"/>
        <end position="39"/>
    </location>
</feature>
<dbReference type="Proteomes" id="UP000736787">
    <property type="component" value="Unassembled WGS sequence"/>
</dbReference>
<organism evidence="2 3">
    <name type="scientific">Phytophthora cactorum</name>
    <dbReference type="NCBI Taxonomy" id="29920"/>
    <lineage>
        <taxon>Eukaryota</taxon>
        <taxon>Sar</taxon>
        <taxon>Stramenopiles</taxon>
        <taxon>Oomycota</taxon>
        <taxon>Peronosporomycetes</taxon>
        <taxon>Peronosporales</taxon>
        <taxon>Peronosporaceae</taxon>
        <taxon>Phytophthora</taxon>
    </lineage>
</organism>